<evidence type="ECO:0000256" key="2">
    <source>
        <dbReference type="ARBA" id="ARBA00023002"/>
    </source>
</evidence>
<sequence>MTIAIYHNPRCSKSRETLALLTERGINPTIIKYLDTPPTIEQLQQLYRQLGYNTVREMMRTKEQQYQELQLSDPNLTDLALFEAMASHPKLLERPIVVNVNNDKAAMGRPPEHVLDIL</sequence>
<evidence type="ECO:0000256" key="4">
    <source>
        <dbReference type="RuleBase" id="RU362029"/>
    </source>
</evidence>
<name>A0A1Y6MQC6_9GAMM</name>
<keyword evidence="6" id="KW-1185">Reference proteome</keyword>
<proteinExistence type="inferred from homology"/>
<dbReference type="AlphaFoldDB" id="A0A1Y6MQC6"/>
<dbReference type="SUPFAM" id="SSF52833">
    <property type="entry name" value="Thioredoxin-like"/>
    <property type="match status" value="1"/>
</dbReference>
<dbReference type="Gene3D" id="3.40.30.10">
    <property type="entry name" value="Glutaredoxin"/>
    <property type="match status" value="1"/>
</dbReference>
<dbReference type="InterPro" id="IPR036249">
    <property type="entry name" value="Thioredoxin-like_sf"/>
</dbReference>
<dbReference type="Pfam" id="PF03960">
    <property type="entry name" value="ArsC"/>
    <property type="match status" value="1"/>
</dbReference>
<reference evidence="6" key="1">
    <citation type="submission" date="2017-06" db="EMBL/GenBank/DDBJ databases">
        <authorList>
            <person name="Rodrigo-Torres L."/>
            <person name="Arahal R.D."/>
            <person name="Lucena T."/>
        </authorList>
    </citation>
    <scope>NUCLEOTIDE SEQUENCE [LARGE SCALE GENOMIC DNA]</scope>
    <source>
        <strain evidence="6">CECT 9192</strain>
    </source>
</reference>
<dbReference type="CDD" id="cd03034">
    <property type="entry name" value="ArsC_ArsC"/>
    <property type="match status" value="1"/>
</dbReference>
<gene>
    <name evidence="5" type="primary">arsC</name>
    <name evidence="5" type="ORF">PAND9192_03855</name>
</gene>
<dbReference type="EMBL" id="FYAJ01000015">
    <property type="protein sequence ID" value="SMY38785.1"/>
    <property type="molecule type" value="Genomic_DNA"/>
</dbReference>
<dbReference type="GO" id="GO:0008794">
    <property type="term" value="F:arsenate reductase (glutaredoxin) activity"/>
    <property type="evidence" value="ECO:0007669"/>
    <property type="project" value="UniProtKB-UniRule"/>
</dbReference>
<keyword evidence="2 4" id="KW-0560">Oxidoreductase</keyword>
<dbReference type="PANTHER" id="PTHR30041:SF4">
    <property type="entry name" value="ARSENATE REDUCTASE"/>
    <property type="match status" value="1"/>
</dbReference>
<evidence type="ECO:0000256" key="1">
    <source>
        <dbReference type="ARBA" id="ARBA00007198"/>
    </source>
</evidence>
<evidence type="ECO:0000313" key="5">
    <source>
        <dbReference type="EMBL" id="SMY38785.1"/>
    </source>
</evidence>
<organism evidence="5 6">
    <name type="scientific">Photobacterium andalusiense</name>
    <dbReference type="NCBI Taxonomy" id="2204296"/>
    <lineage>
        <taxon>Bacteria</taxon>
        <taxon>Pseudomonadati</taxon>
        <taxon>Pseudomonadota</taxon>
        <taxon>Gammaproteobacteria</taxon>
        <taxon>Vibrionales</taxon>
        <taxon>Vibrionaceae</taxon>
        <taxon>Photobacterium</taxon>
    </lineage>
</organism>
<dbReference type="NCBIfam" id="TIGR00014">
    <property type="entry name" value="arsC"/>
    <property type="match status" value="1"/>
</dbReference>
<dbReference type="PROSITE" id="PS51353">
    <property type="entry name" value="ARSC"/>
    <property type="match status" value="1"/>
</dbReference>
<dbReference type="InterPro" id="IPR006659">
    <property type="entry name" value="Arsenate_reductase"/>
</dbReference>
<comment type="similarity">
    <text evidence="1 3 4">Belongs to the ArsC family.</text>
</comment>
<evidence type="ECO:0000256" key="3">
    <source>
        <dbReference type="PROSITE-ProRule" id="PRU01282"/>
    </source>
</evidence>
<dbReference type="PANTHER" id="PTHR30041">
    <property type="entry name" value="ARSENATE REDUCTASE"/>
    <property type="match status" value="1"/>
</dbReference>
<dbReference type="InterPro" id="IPR006660">
    <property type="entry name" value="Arsenate_reductase-like"/>
</dbReference>
<evidence type="ECO:0000313" key="6">
    <source>
        <dbReference type="Proteomes" id="UP000195719"/>
    </source>
</evidence>
<dbReference type="Proteomes" id="UP000195719">
    <property type="component" value="Unassembled WGS sequence"/>
</dbReference>
<dbReference type="EC" id="1.20.4.1" evidence="4"/>
<comment type="catalytic activity">
    <reaction evidence="4">
        <text>[glutaredoxin]-dithiol + arsenate + glutathione + H(+) = glutathionyl-S-S-[glutaredoxin] + arsenite + H2O</text>
        <dbReference type="Rhea" id="RHEA:22016"/>
        <dbReference type="Rhea" id="RHEA-COMP:10729"/>
        <dbReference type="Rhea" id="RHEA-COMP:17668"/>
        <dbReference type="ChEBI" id="CHEBI:15377"/>
        <dbReference type="ChEBI" id="CHEBI:15378"/>
        <dbReference type="ChEBI" id="CHEBI:29242"/>
        <dbReference type="ChEBI" id="CHEBI:29950"/>
        <dbReference type="ChEBI" id="CHEBI:48597"/>
        <dbReference type="ChEBI" id="CHEBI:57925"/>
        <dbReference type="ChEBI" id="CHEBI:146199"/>
        <dbReference type="EC" id="1.20.4.1"/>
    </reaction>
</comment>
<dbReference type="RefSeq" id="WP_087855010.1">
    <property type="nucleotide sequence ID" value="NZ_FYAJ01000015.1"/>
</dbReference>
<accession>A0A1Y6MQC6</accession>
<protein>
    <recommendedName>
        <fullName evidence="4">Arsenate reductase</fullName>
        <ecNumber evidence="4">1.20.4.1</ecNumber>
    </recommendedName>
</protein>